<comment type="caution">
    <text evidence="6">The sequence shown here is derived from an EMBL/GenBank/DDBJ whole genome shotgun (WGS) entry which is preliminary data.</text>
</comment>
<evidence type="ECO:0000256" key="1">
    <source>
        <dbReference type="ARBA" id="ARBA00004141"/>
    </source>
</evidence>
<sequence>MEECLFRQRSAQLAGVVEETSYLEILNYTDASNNSCRQDVLPPNELLSFVRREGAFAPPRLSKDVKCVNGLRLMKKAEHLETFTANTVSLPLQLYEDILREMRLPLLVAEATATVGPFFWFRYLEEVDDSYLQIIFRKADTMLSYSFKRRHPVRFAKGTLTPTTGMALCLSNLRACAAHTEEEQREARQWLNSIERALVFTEGTPNLRQINQHITECYAQVLWKSAPVWRKIINRLKAAAKCFWDHLGDDKKTDDMRRFHIMILERLDFHKTRLGGIEGYASATTRLKLQRGAVQFLSAEIAQQDAKLNLKIAGEQRRLAHASTRDGRAMKGLSLLGAIFLPGTFLASIFSMSFFNFEPSELTDVRRCADDQTISSLLWIYFALTTPLTGLVVLGWLWWERARQRQLAREQAELEESIQNMEKDID</sequence>
<keyword evidence="2 5" id="KW-0812">Transmembrane</keyword>
<gene>
    <name evidence="6" type="ORF">C8A03DRAFT_41293</name>
</gene>
<proteinExistence type="predicted"/>
<evidence type="ECO:0000313" key="7">
    <source>
        <dbReference type="Proteomes" id="UP001303760"/>
    </source>
</evidence>
<reference evidence="6" key="2">
    <citation type="submission" date="2023-05" db="EMBL/GenBank/DDBJ databases">
        <authorList>
            <consortium name="Lawrence Berkeley National Laboratory"/>
            <person name="Steindorff A."/>
            <person name="Hensen N."/>
            <person name="Bonometti L."/>
            <person name="Westerberg I."/>
            <person name="Brannstrom I.O."/>
            <person name="Guillou S."/>
            <person name="Cros-Aarteil S."/>
            <person name="Calhoun S."/>
            <person name="Haridas S."/>
            <person name="Kuo A."/>
            <person name="Mondo S."/>
            <person name="Pangilinan J."/>
            <person name="Riley R."/>
            <person name="Labutti K."/>
            <person name="Andreopoulos B."/>
            <person name="Lipzen A."/>
            <person name="Chen C."/>
            <person name="Yanf M."/>
            <person name="Daum C."/>
            <person name="Ng V."/>
            <person name="Clum A."/>
            <person name="Ohm R."/>
            <person name="Martin F."/>
            <person name="Silar P."/>
            <person name="Natvig D."/>
            <person name="Lalanne C."/>
            <person name="Gautier V."/>
            <person name="Ament-Velasquez S.L."/>
            <person name="Kruys A."/>
            <person name="Hutchinson M.I."/>
            <person name="Powell A.J."/>
            <person name="Barry K."/>
            <person name="Miller A.N."/>
            <person name="Grigoriev I.V."/>
            <person name="Debuchy R."/>
            <person name="Gladieux P."/>
            <person name="Thoren M.H."/>
            <person name="Johannesson H."/>
        </authorList>
    </citation>
    <scope>NUCLEOTIDE SEQUENCE</scope>
    <source>
        <strain evidence="6">CBS 532.94</strain>
    </source>
</reference>
<comment type="subcellular location">
    <subcellularLocation>
        <location evidence="1">Membrane</location>
        <topology evidence="1">Multi-pass membrane protein</topology>
    </subcellularLocation>
</comment>
<evidence type="ECO:0000256" key="2">
    <source>
        <dbReference type="ARBA" id="ARBA00022692"/>
    </source>
</evidence>
<dbReference type="SUPFAM" id="SSF144083">
    <property type="entry name" value="Magnesium transport protein CorA, transmembrane region"/>
    <property type="match status" value="1"/>
</dbReference>
<evidence type="ECO:0000256" key="3">
    <source>
        <dbReference type="ARBA" id="ARBA00022989"/>
    </source>
</evidence>
<keyword evidence="4 5" id="KW-0472">Membrane</keyword>
<evidence type="ECO:0000256" key="5">
    <source>
        <dbReference type="SAM" id="Phobius"/>
    </source>
</evidence>
<feature type="transmembrane region" description="Helical" evidence="5">
    <location>
        <begin position="377"/>
        <end position="399"/>
    </location>
</feature>
<dbReference type="InterPro" id="IPR045863">
    <property type="entry name" value="CorA_TM1_TM2"/>
</dbReference>
<reference evidence="6" key="1">
    <citation type="journal article" date="2023" name="Mol. Phylogenet. Evol.">
        <title>Genome-scale phylogeny and comparative genomics of the fungal order Sordariales.</title>
        <authorList>
            <person name="Hensen N."/>
            <person name="Bonometti L."/>
            <person name="Westerberg I."/>
            <person name="Brannstrom I.O."/>
            <person name="Guillou S."/>
            <person name="Cros-Aarteil S."/>
            <person name="Calhoun S."/>
            <person name="Haridas S."/>
            <person name="Kuo A."/>
            <person name="Mondo S."/>
            <person name="Pangilinan J."/>
            <person name="Riley R."/>
            <person name="LaButti K."/>
            <person name="Andreopoulos B."/>
            <person name="Lipzen A."/>
            <person name="Chen C."/>
            <person name="Yan M."/>
            <person name="Daum C."/>
            <person name="Ng V."/>
            <person name="Clum A."/>
            <person name="Steindorff A."/>
            <person name="Ohm R.A."/>
            <person name="Martin F."/>
            <person name="Silar P."/>
            <person name="Natvig D.O."/>
            <person name="Lalanne C."/>
            <person name="Gautier V."/>
            <person name="Ament-Velasquez S.L."/>
            <person name="Kruys A."/>
            <person name="Hutchinson M.I."/>
            <person name="Powell A.J."/>
            <person name="Barry K."/>
            <person name="Miller A.N."/>
            <person name="Grigoriev I.V."/>
            <person name="Debuchy R."/>
            <person name="Gladieux P."/>
            <person name="Hiltunen Thoren M."/>
            <person name="Johannesson H."/>
        </authorList>
    </citation>
    <scope>NUCLEOTIDE SEQUENCE</scope>
    <source>
        <strain evidence="6">CBS 532.94</strain>
    </source>
</reference>
<feature type="transmembrane region" description="Helical" evidence="5">
    <location>
        <begin position="333"/>
        <end position="357"/>
    </location>
</feature>
<accession>A0AAN7CFP1</accession>
<dbReference type="Gene3D" id="1.20.58.340">
    <property type="entry name" value="Magnesium transport protein CorA, transmembrane region"/>
    <property type="match status" value="1"/>
</dbReference>
<dbReference type="GO" id="GO:0016020">
    <property type="term" value="C:membrane"/>
    <property type="evidence" value="ECO:0007669"/>
    <property type="project" value="UniProtKB-SubCell"/>
</dbReference>
<protein>
    <submittedName>
        <fullName evidence="6">Uncharacterized protein</fullName>
    </submittedName>
</protein>
<organism evidence="6 7">
    <name type="scientific">Achaetomium macrosporum</name>
    <dbReference type="NCBI Taxonomy" id="79813"/>
    <lineage>
        <taxon>Eukaryota</taxon>
        <taxon>Fungi</taxon>
        <taxon>Dikarya</taxon>
        <taxon>Ascomycota</taxon>
        <taxon>Pezizomycotina</taxon>
        <taxon>Sordariomycetes</taxon>
        <taxon>Sordariomycetidae</taxon>
        <taxon>Sordariales</taxon>
        <taxon>Chaetomiaceae</taxon>
        <taxon>Achaetomium</taxon>
    </lineage>
</organism>
<dbReference type="EMBL" id="MU860025">
    <property type="protein sequence ID" value="KAK4241228.1"/>
    <property type="molecule type" value="Genomic_DNA"/>
</dbReference>
<dbReference type="AlphaFoldDB" id="A0AAN7CFP1"/>
<dbReference type="Proteomes" id="UP001303760">
    <property type="component" value="Unassembled WGS sequence"/>
</dbReference>
<evidence type="ECO:0000256" key="4">
    <source>
        <dbReference type="ARBA" id="ARBA00023136"/>
    </source>
</evidence>
<keyword evidence="7" id="KW-1185">Reference proteome</keyword>
<keyword evidence="3 5" id="KW-1133">Transmembrane helix</keyword>
<evidence type="ECO:0000313" key="6">
    <source>
        <dbReference type="EMBL" id="KAK4241228.1"/>
    </source>
</evidence>
<name>A0AAN7CFP1_9PEZI</name>